<dbReference type="RefSeq" id="WP_091762335.1">
    <property type="nucleotide sequence ID" value="NZ_BJVX01000014.1"/>
</dbReference>
<organism evidence="2 3">
    <name type="scientific">Marinilactibacillus psychrotolerans</name>
    <dbReference type="NCBI Taxonomy" id="191770"/>
    <lineage>
        <taxon>Bacteria</taxon>
        <taxon>Bacillati</taxon>
        <taxon>Bacillota</taxon>
        <taxon>Bacilli</taxon>
        <taxon>Lactobacillales</taxon>
        <taxon>Carnobacteriaceae</taxon>
        <taxon>Marinilactibacillus</taxon>
    </lineage>
</organism>
<dbReference type="PANTHER" id="PTHR33802">
    <property type="entry name" value="SI:CH211-161H7.5-RELATED"/>
    <property type="match status" value="1"/>
</dbReference>
<proteinExistence type="predicted"/>
<dbReference type="EMBL" id="BKBI01000014">
    <property type="protein sequence ID" value="GEQ36396.1"/>
    <property type="molecule type" value="Genomic_DNA"/>
</dbReference>
<feature type="transmembrane region" description="Helical" evidence="1">
    <location>
        <begin position="213"/>
        <end position="234"/>
    </location>
</feature>
<feature type="transmembrane region" description="Helical" evidence="1">
    <location>
        <begin position="45"/>
        <end position="66"/>
    </location>
</feature>
<evidence type="ECO:0008006" key="4">
    <source>
        <dbReference type="Google" id="ProtNLM"/>
    </source>
</evidence>
<dbReference type="PANTHER" id="PTHR33802:SF1">
    <property type="entry name" value="XK-RELATED PROTEIN"/>
    <property type="match status" value="1"/>
</dbReference>
<sequence length="242" mass="27849">MTKTKKMGILYLVFFGAMIFMNYWSATDVGTIADNQQALIQPAGYAFSIWGLIYLSVLIWIIRLFFIRKFEGTIYDKVKVWLILNFILNAAWIITFTTDLIFVSTLVIAGLLFTLVMIYRNISFARYNFFDRFPFSLYFGWVTVATIVNIFSWVKSIEAEQVLGMNEVTWTIIMLAVATVLCLYISLKYRDWLYPLVFVWAFTGIFIKESQSAIIMTVSIGIGLQLLVAAYTAYQSSKRTIA</sequence>
<gene>
    <name evidence="2" type="ORF">M132T_19040</name>
</gene>
<comment type="caution">
    <text evidence="2">The sequence shown here is derived from an EMBL/GenBank/DDBJ whole genome shotgun (WGS) entry which is preliminary data.</text>
</comment>
<dbReference type="Gene3D" id="1.20.1260.100">
    <property type="entry name" value="TspO/MBR protein"/>
    <property type="match status" value="1"/>
</dbReference>
<dbReference type="GeneID" id="96911868"/>
<feature type="transmembrane region" description="Helical" evidence="1">
    <location>
        <begin position="7"/>
        <end position="25"/>
    </location>
</feature>
<dbReference type="AlphaFoldDB" id="A0AAV3WSF5"/>
<dbReference type="Proteomes" id="UP000887127">
    <property type="component" value="Unassembled WGS sequence"/>
</dbReference>
<evidence type="ECO:0000256" key="1">
    <source>
        <dbReference type="SAM" id="Phobius"/>
    </source>
</evidence>
<reference evidence="2" key="1">
    <citation type="submission" date="2019-08" db="EMBL/GenBank/DDBJ databases">
        <title>Marinilactibacillus psychrotolerans M13-2T whole genome sequencing project.</title>
        <authorList>
            <person name="Ishikawa M."/>
            <person name="Suzuki T."/>
            <person name="Matsutani M."/>
        </authorList>
    </citation>
    <scope>NUCLEOTIDE SEQUENCE</scope>
    <source>
        <strain evidence="2">M13-2T</strain>
    </source>
</reference>
<keyword evidence="1" id="KW-0472">Membrane</keyword>
<evidence type="ECO:0000313" key="2">
    <source>
        <dbReference type="EMBL" id="GEQ36396.1"/>
    </source>
</evidence>
<feature type="transmembrane region" description="Helical" evidence="1">
    <location>
        <begin position="78"/>
        <end position="95"/>
    </location>
</feature>
<accession>A0AAV3WSF5</accession>
<protein>
    <recommendedName>
        <fullName evidence="4">Tryptophan-rich sensory protein</fullName>
    </recommendedName>
</protein>
<keyword evidence="1" id="KW-0812">Transmembrane</keyword>
<evidence type="ECO:0000313" key="3">
    <source>
        <dbReference type="Proteomes" id="UP000887127"/>
    </source>
</evidence>
<feature type="transmembrane region" description="Helical" evidence="1">
    <location>
        <begin position="101"/>
        <end position="123"/>
    </location>
</feature>
<dbReference type="InterPro" id="IPR038330">
    <property type="entry name" value="TspO/MBR-related_sf"/>
</dbReference>
<name>A0AAV3WSF5_9LACT</name>
<keyword evidence="1" id="KW-1133">Transmembrane helix</keyword>
<feature type="transmembrane region" description="Helical" evidence="1">
    <location>
        <begin position="135"/>
        <end position="156"/>
    </location>
</feature>
<feature type="transmembrane region" description="Helical" evidence="1">
    <location>
        <begin position="192"/>
        <end position="207"/>
    </location>
</feature>
<feature type="transmembrane region" description="Helical" evidence="1">
    <location>
        <begin position="168"/>
        <end position="185"/>
    </location>
</feature>